<gene>
    <name evidence="2" type="ORF">EGH24_00510</name>
</gene>
<dbReference type="InterPro" id="IPR055553">
    <property type="entry name" value="DUF7129"/>
</dbReference>
<dbReference type="AlphaFoldDB" id="A0A8J8TDA4"/>
<keyword evidence="3" id="KW-1185">Reference proteome</keyword>
<dbReference type="Pfam" id="PF23455">
    <property type="entry name" value="DUF7129"/>
    <property type="match status" value="1"/>
</dbReference>
<dbReference type="NCBIfam" id="NF033497">
    <property type="entry name" value="rubre_like_arch"/>
    <property type="match status" value="1"/>
</dbReference>
<reference evidence="2" key="1">
    <citation type="submission" date="2019-02" db="EMBL/GenBank/DDBJ databases">
        <title>Halonotius sp. a new haloarchaeum isolated from saline soil.</title>
        <authorList>
            <person name="Duran-Viseras A."/>
            <person name="Sanchez-Porro C."/>
            <person name="Ventosa A."/>
        </authorList>
    </citation>
    <scope>NUCLEOTIDE SEQUENCE</scope>
    <source>
        <strain evidence="2">F15B</strain>
    </source>
</reference>
<sequence>MPQNAASIDPYTTEEACFECLECGARARSEERIHECSACGGEVKNIAIPRE</sequence>
<comment type="caution">
    <text evidence="2">The sequence shown here is derived from an EMBL/GenBank/DDBJ whole genome shotgun (WGS) entry which is preliminary data.</text>
</comment>
<proteinExistence type="predicted"/>
<dbReference type="Proteomes" id="UP000705823">
    <property type="component" value="Unassembled WGS sequence"/>
</dbReference>
<protein>
    <submittedName>
        <fullName evidence="2">Rubrerythrin-like domain-containing protein</fullName>
    </submittedName>
</protein>
<evidence type="ECO:0000313" key="2">
    <source>
        <dbReference type="EMBL" id="TQQ83321.1"/>
    </source>
</evidence>
<accession>A0A8J8TDA4</accession>
<name>A0A8J8TDA4_9EURY</name>
<dbReference type="OrthoDB" id="280213at2157"/>
<organism evidence="2 3">
    <name type="scientific">Halonotius terrestris</name>
    <dbReference type="NCBI Taxonomy" id="2487750"/>
    <lineage>
        <taxon>Archaea</taxon>
        <taxon>Methanobacteriati</taxon>
        <taxon>Methanobacteriota</taxon>
        <taxon>Stenosarchaea group</taxon>
        <taxon>Halobacteria</taxon>
        <taxon>Halobacteriales</taxon>
        <taxon>Haloferacaceae</taxon>
        <taxon>Halonotius</taxon>
    </lineage>
</organism>
<feature type="domain" description="DUF7129" evidence="1">
    <location>
        <begin position="7"/>
        <end position="51"/>
    </location>
</feature>
<dbReference type="EMBL" id="RKLU01000001">
    <property type="protein sequence ID" value="TQQ83321.1"/>
    <property type="molecule type" value="Genomic_DNA"/>
</dbReference>
<evidence type="ECO:0000259" key="1">
    <source>
        <dbReference type="Pfam" id="PF23455"/>
    </source>
</evidence>
<evidence type="ECO:0000313" key="3">
    <source>
        <dbReference type="Proteomes" id="UP000705823"/>
    </source>
</evidence>
<dbReference type="RefSeq" id="WP_142978227.1">
    <property type="nucleotide sequence ID" value="NZ_RKLU01000001.1"/>
</dbReference>